<evidence type="ECO:0000256" key="5">
    <source>
        <dbReference type="ARBA" id="ARBA00022741"/>
    </source>
</evidence>
<feature type="domain" description="Dynein heavy chain ATP-binding dynein motor region" evidence="16">
    <location>
        <begin position="556"/>
        <end position="666"/>
    </location>
</feature>
<evidence type="ECO:0000256" key="13">
    <source>
        <dbReference type="SAM" id="Coils"/>
    </source>
</evidence>
<dbReference type="InterPro" id="IPR026983">
    <property type="entry name" value="DHC"/>
</dbReference>
<comment type="caution">
    <text evidence="18">The sequence shown here is derived from an EMBL/GenBank/DDBJ whole genome shotgun (WGS) entry which is preliminary data.</text>
</comment>
<evidence type="ECO:0000259" key="14">
    <source>
        <dbReference type="Pfam" id="PF12777"/>
    </source>
</evidence>
<evidence type="ECO:0000256" key="11">
    <source>
        <dbReference type="ARBA" id="ARBA00023212"/>
    </source>
</evidence>
<comment type="similarity">
    <text evidence="2">Belongs to the dynein heavy chain family.</text>
</comment>
<dbReference type="GO" id="GO:0030286">
    <property type="term" value="C:dynein complex"/>
    <property type="evidence" value="ECO:0007669"/>
    <property type="project" value="UniProtKB-KW"/>
</dbReference>
<dbReference type="GO" id="GO:0005930">
    <property type="term" value="C:axoneme"/>
    <property type="evidence" value="ECO:0007669"/>
    <property type="project" value="UniProtKB-SubCell"/>
</dbReference>
<dbReference type="Gene3D" id="1.20.920.30">
    <property type="match status" value="1"/>
</dbReference>
<keyword evidence="4" id="KW-0493">Microtubule</keyword>
<evidence type="ECO:0000256" key="12">
    <source>
        <dbReference type="ARBA" id="ARBA00023273"/>
    </source>
</evidence>
<keyword evidence="3" id="KW-0963">Cytoplasm</keyword>
<proteinExistence type="inferred from homology"/>
<evidence type="ECO:0000313" key="18">
    <source>
        <dbReference type="EMBL" id="KAH9639980.1"/>
    </source>
</evidence>
<keyword evidence="10" id="KW-0505">Motor protein</keyword>
<dbReference type="PANTHER" id="PTHR22878:SF68">
    <property type="entry name" value="DYNEIN HEAVY CHAIN 6, AXONEMAL-LIKE"/>
    <property type="match status" value="1"/>
</dbReference>
<organism evidence="18 19">
    <name type="scientific">Spodoptera exigua</name>
    <name type="common">Beet armyworm</name>
    <name type="synonym">Noctua fulgens</name>
    <dbReference type="NCBI Taxonomy" id="7107"/>
    <lineage>
        <taxon>Eukaryota</taxon>
        <taxon>Metazoa</taxon>
        <taxon>Ecdysozoa</taxon>
        <taxon>Arthropoda</taxon>
        <taxon>Hexapoda</taxon>
        <taxon>Insecta</taxon>
        <taxon>Pterygota</taxon>
        <taxon>Neoptera</taxon>
        <taxon>Endopterygota</taxon>
        <taxon>Lepidoptera</taxon>
        <taxon>Glossata</taxon>
        <taxon>Ditrysia</taxon>
        <taxon>Noctuoidea</taxon>
        <taxon>Noctuidae</taxon>
        <taxon>Amphipyrinae</taxon>
        <taxon>Spodoptera</taxon>
    </lineage>
</organism>
<dbReference type="Gene3D" id="3.40.50.300">
    <property type="entry name" value="P-loop containing nucleotide triphosphate hydrolases"/>
    <property type="match status" value="2"/>
</dbReference>
<gene>
    <name evidence="18" type="ORF">HF086_008075</name>
</gene>
<evidence type="ECO:0000256" key="1">
    <source>
        <dbReference type="ARBA" id="ARBA00004430"/>
    </source>
</evidence>
<evidence type="ECO:0000256" key="6">
    <source>
        <dbReference type="ARBA" id="ARBA00022840"/>
    </source>
</evidence>
<evidence type="ECO:0000256" key="9">
    <source>
        <dbReference type="ARBA" id="ARBA00023069"/>
    </source>
</evidence>
<dbReference type="FunFam" id="1.20.920.20:FF:000001">
    <property type="entry name" value="dynein heavy chain 2, axonemal"/>
    <property type="match status" value="1"/>
</dbReference>
<feature type="domain" description="Dynein heavy chain coiled coil stalk" evidence="14">
    <location>
        <begin position="307"/>
        <end position="555"/>
    </location>
</feature>
<dbReference type="EMBL" id="JACEFF010000297">
    <property type="protein sequence ID" value="KAH9639980.1"/>
    <property type="molecule type" value="Genomic_DNA"/>
</dbReference>
<feature type="domain" description="Dynein heavy chain 3 AAA+ lid" evidence="17">
    <location>
        <begin position="24"/>
        <end position="108"/>
    </location>
</feature>
<dbReference type="Pfam" id="PF12780">
    <property type="entry name" value="AAA_8"/>
    <property type="match status" value="1"/>
</dbReference>
<evidence type="ECO:0000256" key="4">
    <source>
        <dbReference type="ARBA" id="ARBA00022701"/>
    </source>
</evidence>
<comment type="subcellular location">
    <subcellularLocation>
        <location evidence="1">Cytoplasm</location>
        <location evidence="1">Cytoskeleton</location>
        <location evidence="1">Cilium axoneme</location>
    </subcellularLocation>
</comment>
<evidence type="ECO:0000256" key="10">
    <source>
        <dbReference type="ARBA" id="ARBA00023175"/>
    </source>
</evidence>
<dbReference type="Pfam" id="PF17857">
    <property type="entry name" value="AAA_lid_1"/>
    <property type="match status" value="1"/>
</dbReference>
<dbReference type="GO" id="GO:0005524">
    <property type="term" value="F:ATP binding"/>
    <property type="evidence" value="ECO:0007669"/>
    <property type="project" value="UniProtKB-KW"/>
</dbReference>
<dbReference type="InterPro" id="IPR027417">
    <property type="entry name" value="P-loop_NTPase"/>
</dbReference>
<dbReference type="GO" id="GO:0007018">
    <property type="term" value="P:microtubule-based movement"/>
    <property type="evidence" value="ECO:0007669"/>
    <property type="project" value="InterPro"/>
</dbReference>
<evidence type="ECO:0000256" key="2">
    <source>
        <dbReference type="ARBA" id="ARBA00008887"/>
    </source>
</evidence>
<evidence type="ECO:0008006" key="20">
    <source>
        <dbReference type="Google" id="ProtNLM"/>
    </source>
</evidence>
<protein>
    <recommendedName>
        <fullName evidence="20">Dynein heavy chain</fullName>
    </recommendedName>
</protein>
<keyword evidence="12" id="KW-0966">Cell projection</keyword>
<keyword evidence="7" id="KW-0243">Dynein</keyword>
<evidence type="ECO:0000256" key="8">
    <source>
        <dbReference type="ARBA" id="ARBA00023054"/>
    </source>
</evidence>
<evidence type="ECO:0000259" key="15">
    <source>
        <dbReference type="Pfam" id="PF12780"/>
    </source>
</evidence>
<dbReference type="InterPro" id="IPR035706">
    <property type="entry name" value="AAA_9"/>
</dbReference>
<sequence length="856" mass="97711">MLGQHLQEFDEETKSVGKTVLIATIDMFNNVVAKLLPTPSKMHYLFNLRDISKIFQGLLRSNKDYTNTKPRFLRLWIHECFRVFCDRLTEDKDREWFLNHVGDMLGKHFELTFHALCPSKAPPLFGHFLNPYEVYDDMNDPDALRKYILNQLEEYNSCPGVVKMDLVLFKDAIEHLLYTGCGVDQKKTTFIFSDTQIAEETFTEIMNNLLSSGEITNLYKADEFEDIKTALEKPMKAAGLMQTNEVIYLFLVDREPNPSVPSSDQRDDNELVPGVAARGAARGGLQVPAGGRTAGFHYWAQALQANKLRNGLGKVEETAKLVGQMSEELAEAKVQVGLYTEQCIEYMGVINVQQRNADEQQRSVAARSKKTMEEEVQCKKLADAAMRDLASAMPALEEAIKALDALNKKDITEVKSYAKPPQKVEMVLEAVLILLQKEPTWAEAKRQLGDQYFLDRLREFDKDNISDKILKKIGTYTVKPDFDPEIVGTVSAAAKSLCLWVRAIEKYGKIYKIVKPKKERLEEALESLRMKQQILAEARAKLRELSEMIARLQRDAENGIIVVRATRWPLAVDPQGQALIWISRLEEKNDIQVVDFGQPNYMRIMETCLSTGKPILIQNVGEVLDPSIAPILEKAVVTIGNSKVIKFNDKMVSYHEDFHLYLTTKLDLENDLLRIMYESQVPLLENEELFITLQTSQRTSLEVKEALITSQVTEKEIDTARAGYVPVAVRASVLFFALNDLSRIDPMYQFSLDAYIDLFMYSIDRSPKAGELEDRINNLNEFHTYAVYKNTCRALFERHKLLLSFHIVSRILFQSGKMSRNEYMFLLKGGVVLDRSEQPDNPTSNVLYFSCYYQSV</sequence>
<dbReference type="Pfam" id="PF12777">
    <property type="entry name" value="MT"/>
    <property type="match status" value="1"/>
</dbReference>
<name>A0A922SJG6_SPOEX</name>
<dbReference type="InterPro" id="IPR041589">
    <property type="entry name" value="DNAH3_AAA_lid_1"/>
</dbReference>
<dbReference type="GO" id="GO:0045505">
    <property type="term" value="F:dynein intermediate chain binding"/>
    <property type="evidence" value="ECO:0007669"/>
    <property type="project" value="InterPro"/>
</dbReference>
<keyword evidence="11" id="KW-0206">Cytoskeleton</keyword>
<keyword evidence="6" id="KW-0067">ATP-binding</keyword>
<keyword evidence="8 13" id="KW-0175">Coiled coil</keyword>
<dbReference type="GO" id="GO:0005874">
    <property type="term" value="C:microtubule"/>
    <property type="evidence" value="ECO:0007669"/>
    <property type="project" value="UniProtKB-KW"/>
</dbReference>
<dbReference type="AlphaFoldDB" id="A0A922SJG6"/>
<evidence type="ECO:0000256" key="3">
    <source>
        <dbReference type="ARBA" id="ARBA00022490"/>
    </source>
</evidence>
<feature type="coiled-coil region" evidence="13">
    <location>
        <begin position="518"/>
        <end position="555"/>
    </location>
</feature>
<dbReference type="FunFam" id="1.10.8.1220:FF:000001">
    <property type="entry name" value="Dynein axonemal heavy chain 5"/>
    <property type="match status" value="1"/>
</dbReference>
<dbReference type="FunFam" id="1.20.920.30:FF:000005">
    <property type="entry name" value="Dynein, axonemal, heavy chain 2"/>
    <property type="match status" value="1"/>
</dbReference>
<feature type="domain" description="Dynein heavy chain AAA module D4" evidence="15">
    <location>
        <begin position="169"/>
        <end position="254"/>
    </location>
</feature>
<keyword evidence="9" id="KW-0969">Cilium</keyword>
<dbReference type="Pfam" id="PF12781">
    <property type="entry name" value="AAA_9"/>
    <property type="match status" value="1"/>
</dbReference>
<evidence type="ECO:0000313" key="19">
    <source>
        <dbReference type="Proteomes" id="UP000814243"/>
    </source>
</evidence>
<evidence type="ECO:0000259" key="16">
    <source>
        <dbReference type="Pfam" id="PF12781"/>
    </source>
</evidence>
<keyword evidence="5" id="KW-0547">Nucleotide-binding</keyword>
<dbReference type="PANTHER" id="PTHR22878">
    <property type="entry name" value="DYNEIN HEAVY CHAIN 6, AXONEMAL-LIKE-RELATED"/>
    <property type="match status" value="1"/>
</dbReference>
<evidence type="ECO:0000256" key="7">
    <source>
        <dbReference type="ARBA" id="ARBA00023017"/>
    </source>
</evidence>
<dbReference type="GO" id="GO:0051959">
    <property type="term" value="F:dynein light intermediate chain binding"/>
    <property type="evidence" value="ECO:0007669"/>
    <property type="project" value="InterPro"/>
</dbReference>
<dbReference type="Gene3D" id="1.10.8.1220">
    <property type="match status" value="1"/>
</dbReference>
<accession>A0A922SJG6</accession>
<dbReference type="InterPro" id="IPR024743">
    <property type="entry name" value="Dynein_HC_stalk"/>
</dbReference>
<dbReference type="Gene3D" id="1.20.920.20">
    <property type="match status" value="1"/>
</dbReference>
<dbReference type="Proteomes" id="UP000814243">
    <property type="component" value="Unassembled WGS sequence"/>
</dbReference>
<reference evidence="18" key="1">
    <citation type="journal article" date="2021" name="G3 (Bethesda)">
        <title>Genome and transcriptome analysis of the beet armyworm Spodoptera exigua reveals targets for pest control. .</title>
        <authorList>
            <person name="Simon S."/>
            <person name="Breeschoten T."/>
            <person name="Jansen H.J."/>
            <person name="Dirks R.P."/>
            <person name="Schranz M.E."/>
            <person name="Ros V.I.D."/>
        </authorList>
    </citation>
    <scope>NUCLEOTIDE SEQUENCE</scope>
    <source>
        <strain evidence="18">TB_SE_WUR_2020</strain>
    </source>
</reference>
<evidence type="ECO:0000259" key="17">
    <source>
        <dbReference type="Pfam" id="PF17857"/>
    </source>
</evidence>
<dbReference type="InterPro" id="IPR024317">
    <property type="entry name" value="Dynein_heavy_chain_D4_dom"/>
</dbReference>